<proteinExistence type="evidence at transcript level"/>
<reference evidence="9" key="1">
    <citation type="journal article" date="2014" name="PLoS Negl. Trop. Dis.">
        <title>Identification and characterization of seminal fluid proteins in the Asian tiger mosquito, Aedes albopictus.</title>
        <authorList>
            <person name="Boes K.E."/>
            <person name="Ribeiro J.M."/>
            <person name="Wong A."/>
            <person name="Harrington L.C."/>
            <person name="Wolfner M.F."/>
            <person name="Sirot L.K."/>
        </authorList>
    </citation>
    <scope>NUCLEOTIDE SEQUENCE</scope>
    <source>
        <tissue evidence="9">Reproductive organs</tissue>
    </source>
</reference>
<feature type="transmembrane region" description="Helical" evidence="8">
    <location>
        <begin position="456"/>
        <end position="482"/>
    </location>
</feature>
<feature type="transmembrane region" description="Helical" evidence="8">
    <location>
        <begin position="253"/>
        <end position="274"/>
    </location>
</feature>
<evidence type="ECO:0000256" key="4">
    <source>
        <dbReference type="ARBA" id="ARBA00022692"/>
    </source>
</evidence>
<accession>A0A023EU60</accession>
<dbReference type="PIRSF" id="PIRSF016379">
    <property type="entry name" value="ENT"/>
    <property type="match status" value="1"/>
</dbReference>
<feature type="transmembrane region" description="Helical" evidence="8">
    <location>
        <begin position="78"/>
        <end position="102"/>
    </location>
</feature>
<organism evidence="9">
    <name type="scientific">Aedes albopictus</name>
    <name type="common">Asian tiger mosquito</name>
    <name type="synonym">Stegomyia albopicta</name>
    <dbReference type="NCBI Taxonomy" id="7160"/>
    <lineage>
        <taxon>Eukaryota</taxon>
        <taxon>Metazoa</taxon>
        <taxon>Ecdysozoa</taxon>
        <taxon>Arthropoda</taxon>
        <taxon>Hexapoda</taxon>
        <taxon>Insecta</taxon>
        <taxon>Pterygota</taxon>
        <taxon>Neoptera</taxon>
        <taxon>Endopterygota</taxon>
        <taxon>Diptera</taxon>
        <taxon>Nematocera</taxon>
        <taxon>Culicoidea</taxon>
        <taxon>Culicidae</taxon>
        <taxon>Culicinae</taxon>
        <taxon>Aedini</taxon>
        <taxon>Aedes</taxon>
        <taxon>Stegomyia</taxon>
    </lineage>
</organism>
<dbReference type="InterPro" id="IPR036259">
    <property type="entry name" value="MFS_trans_sf"/>
</dbReference>
<dbReference type="SUPFAM" id="SSF103473">
    <property type="entry name" value="MFS general substrate transporter"/>
    <property type="match status" value="1"/>
</dbReference>
<feature type="transmembrane region" description="Helical" evidence="8">
    <location>
        <begin position="184"/>
        <end position="205"/>
    </location>
</feature>
<dbReference type="Pfam" id="PF01733">
    <property type="entry name" value="Nucleoside_tran"/>
    <property type="match status" value="1"/>
</dbReference>
<keyword evidence="4 8" id="KW-0812">Transmembrane</keyword>
<dbReference type="VEuPathDB" id="VectorBase:AALF009124"/>
<evidence type="ECO:0000256" key="5">
    <source>
        <dbReference type="ARBA" id="ARBA00022989"/>
    </source>
</evidence>
<evidence type="ECO:0000256" key="3">
    <source>
        <dbReference type="ARBA" id="ARBA00022448"/>
    </source>
</evidence>
<dbReference type="InterPro" id="IPR002259">
    <property type="entry name" value="Eqnu_transpt"/>
</dbReference>
<feature type="transmembrane region" description="Helical" evidence="8">
    <location>
        <begin position="383"/>
        <end position="400"/>
    </location>
</feature>
<name>A0A023EU60_AEDAL</name>
<keyword evidence="6 8" id="KW-0472">Membrane</keyword>
<comment type="similarity">
    <text evidence="2">Belongs to the SLC29A/ENT transporter (TC 2.A.57) family.</text>
</comment>
<feature type="region of interest" description="Disordered" evidence="7">
    <location>
        <begin position="13"/>
        <end position="34"/>
    </location>
</feature>
<feature type="transmembrane region" description="Helical" evidence="8">
    <location>
        <begin position="122"/>
        <end position="146"/>
    </location>
</feature>
<evidence type="ECO:0000256" key="1">
    <source>
        <dbReference type="ARBA" id="ARBA00004141"/>
    </source>
</evidence>
<evidence type="ECO:0000256" key="7">
    <source>
        <dbReference type="SAM" id="MobiDB-lite"/>
    </source>
</evidence>
<evidence type="ECO:0000256" key="8">
    <source>
        <dbReference type="SAM" id="Phobius"/>
    </source>
</evidence>
<comment type="subcellular location">
    <subcellularLocation>
        <location evidence="1">Membrane</location>
        <topology evidence="1">Multi-pass membrane protein</topology>
    </subcellularLocation>
</comment>
<dbReference type="AlphaFoldDB" id="A0A023EU60"/>
<dbReference type="PANTHER" id="PTHR10332:SF80">
    <property type="entry name" value="EQUILIBRATIVE NUCLEOSIDE TRANSPORTER 2, ISOFORM A"/>
    <property type="match status" value="1"/>
</dbReference>
<feature type="transmembrane region" description="Helical" evidence="8">
    <location>
        <begin position="217"/>
        <end position="241"/>
    </location>
</feature>
<dbReference type="GO" id="GO:0005886">
    <property type="term" value="C:plasma membrane"/>
    <property type="evidence" value="ECO:0007669"/>
    <property type="project" value="TreeGrafter"/>
</dbReference>
<dbReference type="VEuPathDB" id="VectorBase:AALC636_000888"/>
<feature type="transmembrane region" description="Helical" evidence="8">
    <location>
        <begin position="314"/>
        <end position="332"/>
    </location>
</feature>
<keyword evidence="3" id="KW-0813">Transport</keyword>
<feature type="transmembrane region" description="Helical" evidence="8">
    <location>
        <begin position="352"/>
        <end position="371"/>
    </location>
</feature>
<feature type="transmembrane region" description="Helical" evidence="8">
    <location>
        <begin position="420"/>
        <end position="444"/>
    </location>
</feature>
<dbReference type="GO" id="GO:0005337">
    <property type="term" value="F:nucleoside transmembrane transporter activity"/>
    <property type="evidence" value="ECO:0007669"/>
    <property type="project" value="InterPro"/>
</dbReference>
<dbReference type="EMBL" id="GAPW01001136">
    <property type="protein sequence ID" value="JAC12462.1"/>
    <property type="molecule type" value="mRNA"/>
</dbReference>
<keyword evidence="5 8" id="KW-1133">Transmembrane helix</keyword>
<evidence type="ECO:0000313" key="9">
    <source>
        <dbReference type="EMBL" id="JAC12462.1"/>
    </source>
</evidence>
<evidence type="ECO:0000256" key="6">
    <source>
        <dbReference type="ARBA" id="ARBA00023136"/>
    </source>
</evidence>
<dbReference type="PANTHER" id="PTHR10332">
    <property type="entry name" value="EQUILIBRATIVE NUCLEOSIDE TRANSPORTER"/>
    <property type="match status" value="1"/>
</dbReference>
<feature type="transmembrane region" description="Helical" evidence="8">
    <location>
        <begin position="158"/>
        <end position="178"/>
    </location>
</feature>
<dbReference type="PRINTS" id="PR01130">
    <property type="entry name" value="DERENTRNSPRT"/>
</dbReference>
<evidence type="ECO:0000256" key="2">
    <source>
        <dbReference type="ARBA" id="ARBA00007965"/>
    </source>
</evidence>
<sequence length="491" mass="55424">MAANDNQNLLEGKKNGSISIVGGRGPNHDSEKSPFLATEPVRLTPAWEETNLPNDELNFKGLTMERAKMELNPPRDKLLLVFLTLMIHGVGTLMPWNMFITAKSYFVDYKLSQNYTGVESEYGTYFLSYVGFASQIPNLLFNWLNIFMNLGGNLTKRIVYSILIEVIVFVVTVVLAMVDSSEWPGAFFWITMITVVILNMAGGIYQNTVYGMVAKLPFKYTGAVVLGSNISGTFASIIAILSSQFASSVRTAAIYYFITAMFVLLLCFDTYFALPLNKFYRYHEMLKEKEAENHKRAGINVGGRPPYWKIFKQAFPQLFNVFFVFFITLSVFPAVHSDVKRSAGDFVIGDDLYVSVTCFLTFNLFAMLGSLTTSWVTWPKPKHLVWPVIVRAAFLPLFLFCNYRPLGIERVLPIYIDNDWVYWGVAVVMAYSSGYLSSLGMMYTPQSVESQHAVTAGMFAAAMLITGIFSGILFSMVFPMIVQYNFLEWLH</sequence>
<dbReference type="VEuPathDB" id="VectorBase:AALFPA_079684"/>
<protein>
    <submittedName>
        <fullName evidence="9">Putative nucleoside transporter</fullName>
    </submittedName>
</protein>